<dbReference type="PATRIC" id="fig|398512.5.peg.4889"/>
<dbReference type="InterPro" id="IPR023940">
    <property type="entry name" value="DHDPR_bac"/>
</dbReference>
<dbReference type="GO" id="GO:0019877">
    <property type="term" value="P:diaminopimelate biosynthetic process"/>
    <property type="evidence" value="ECO:0007669"/>
    <property type="project" value="UniProtKB-UniRule"/>
</dbReference>
<dbReference type="Pfam" id="PF05173">
    <property type="entry name" value="DapB_C"/>
    <property type="match status" value="1"/>
</dbReference>
<dbReference type="GO" id="GO:0051287">
    <property type="term" value="F:NAD binding"/>
    <property type="evidence" value="ECO:0007669"/>
    <property type="project" value="UniProtKB-UniRule"/>
</dbReference>
<evidence type="ECO:0000256" key="11">
    <source>
        <dbReference type="ARBA" id="ARBA00049396"/>
    </source>
</evidence>
<dbReference type="SUPFAM" id="SSF51735">
    <property type="entry name" value="NAD(P)-binding Rossmann-fold domains"/>
    <property type="match status" value="1"/>
</dbReference>
<feature type="binding site" evidence="12">
    <location>
        <position position="39"/>
    </location>
    <ligand>
        <name>NADP(+)</name>
        <dbReference type="ChEBI" id="CHEBI:58349"/>
    </ligand>
</feature>
<keyword evidence="2 12" id="KW-0028">Amino-acid biosynthesis</keyword>
<feature type="domain" description="Dihydrodipicolinate reductase N-terminal" evidence="13">
    <location>
        <begin position="2"/>
        <end position="129"/>
    </location>
</feature>
<evidence type="ECO:0000256" key="2">
    <source>
        <dbReference type="ARBA" id="ARBA00022605"/>
    </source>
</evidence>
<evidence type="ECO:0000256" key="8">
    <source>
        <dbReference type="ARBA" id="ARBA00037922"/>
    </source>
</evidence>
<dbReference type="GO" id="GO:0008839">
    <property type="term" value="F:4-hydroxy-tetrahydrodipicolinate reductase"/>
    <property type="evidence" value="ECO:0007669"/>
    <property type="project" value="UniProtKB-UniRule"/>
</dbReference>
<dbReference type="OrthoDB" id="9790352at2"/>
<feature type="binding site" evidence="12">
    <location>
        <position position="38"/>
    </location>
    <ligand>
        <name>NAD(+)</name>
        <dbReference type="ChEBI" id="CHEBI:57540"/>
    </ligand>
</feature>
<gene>
    <name evidence="12" type="primary">dapB</name>
    <name evidence="15" type="ORF">Bccel_4666</name>
</gene>
<organism evidence="15 16">
    <name type="scientific">Pseudobacteroides cellulosolvens ATCC 35603 = DSM 2933</name>
    <dbReference type="NCBI Taxonomy" id="398512"/>
    <lineage>
        <taxon>Bacteria</taxon>
        <taxon>Bacillati</taxon>
        <taxon>Bacillota</taxon>
        <taxon>Clostridia</taxon>
        <taxon>Eubacteriales</taxon>
        <taxon>Oscillospiraceae</taxon>
        <taxon>Pseudobacteroides</taxon>
    </lineage>
</organism>
<dbReference type="GO" id="GO:0005829">
    <property type="term" value="C:cytosol"/>
    <property type="evidence" value="ECO:0007669"/>
    <property type="project" value="TreeGrafter"/>
</dbReference>
<protein>
    <recommendedName>
        <fullName evidence="9 12">4-hydroxy-tetrahydrodipicolinate reductase</fullName>
        <shortName evidence="12">HTPA reductase</shortName>
        <ecNumber evidence="9 12">1.17.1.8</ecNumber>
    </recommendedName>
</protein>
<sequence length="288" mass="31457">MIRVCISGLGKTGKEIAKVLMEQQDIKLVSAICSPNSDKKGRDLGEVTGSSSTGIIIESSDNLEQVIFRTRPDVVVDFSSPEAALKNAKVFSRMKVNIIIGTTGFSKIGLKKLLVLATKHRNAIVYAPNITLGVNVLMLLANLASNILNSYDFQITEIHHKHKKDAPSGTAKKIAVEIEKGIKASGNLSENIEIPITAVRAGGVVGKHEVMIIGDDDKIEISHESFSRKAFALGALQAVRFAKGKVGYFEMSDVLNLKKVLGDYLENENSSFKERYTVFLNKKELQIL</sequence>
<evidence type="ECO:0000256" key="12">
    <source>
        <dbReference type="HAMAP-Rule" id="MF_00102"/>
    </source>
</evidence>
<keyword evidence="12" id="KW-0963">Cytoplasm</keyword>
<feature type="active site" description="Proton donor/acceptor" evidence="12">
    <location>
        <position position="159"/>
    </location>
</feature>
<evidence type="ECO:0000259" key="14">
    <source>
        <dbReference type="Pfam" id="PF05173"/>
    </source>
</evidence>
<evidence type="ECO:0000256" key="6">
    <source>
        <dbReference type="ARBA" id="ARBA00023027"/>
    </source>
</evidence>
<keyword evidence="16" id="KW-1185">Reference proteome</keyword>
<keyword evidence="5 12" id="KW-0560">Oxidoreductase</keyword>
<keyword evidence="4 12" id="KW-0220">Diaminopimelate biosynthesis</keyword>
<dbReference type="GO" id="GO:0016726">
    <property type="term" value="F:oxidoreductase activity, acting on CH or CH2 groups, NAD or NADP as acceptor"/>
    <property type="evidence" value="ECO:0007669"/>
    <property type="project" value="UniProtKB-UniRule"/>
</dbReference>
<comment type="subcellular location">
    <subcellularLocation>
        <location evidence="12">Cytoplasm</location>
    </subcellularLocation>
</comment>
<dbReference type="GO" id="GO:0009089">
    <property type="term" value="P:lysine biosynthetic process via diaminopimelate"/>
    <property type="evidence" value="ECO:0007669"/>
    <property type="project" value="UniProtKB-UniRule"/>
</dbReference>
<dbReference type="Gene3D" id="3.30.360.10">
    <property type="entry name" value="Dihydrodipicolinate Reductase, domain 2"/>
    <property type="match status" value="1"/>
</dbReference>
<dbReference type="Proteomes" id="UP000036923">
    <property type="component" value="Unassembled WGS sequence"/>
</dbReference>
<keyword evidence="7 12" id="KW-0457">Lysine biosynthesis</keyword>
<dbReference type="InterPro" id="IPR000846">
    <property type="entry name" value="DapB_N"/>
</dbReference>
<name>A0A0L6JVD5_9FIRM</name>
<evidence type="ECO:0000256" key="1">
    <source>
        <dbReference type="ARBA" id="ARBA00006642"/>
    </source>
</evidence>
<dbReference type="NCBIfam" id="TIGR00036">
    <property type="entry name" value="dapB"/>
    <property type="match status" value="1"/>
</dbReference>
<dbReference type="HAMAP" id="MF_00102">
    <property type="entry name" value="DapB"/>
    <property type="match status" value="1"/>
</dbReference>
<comment type="similarity">
    <text evidence="1 12">Belongs to the DapB family.</text>
</comment>
<evidence type="ECO:0000259" key="13">
    <source>
        <dbReference type="Pfam" id="PF01113"/>
    </source>
</evidence>
<evidence type="ECO:0000313" key="16">
    <source>
        <dbReference type="Proteomes" id="UP000036923"/>
    </source>
</evidence>
<dbReference type="STRING" id="398512.Bccel_4666"/>
<dbReference type="EC" id="1.17.1.8" evidence="9 12"/>
<dbReference type="InterPro" id="IPR036291">
    <property type="entry name" value="NAD(P)-bd_dom_sf"/>
</dbReference>
<comment type="caution">
    <text evidence="12">Lacks conserved residue(s) required for the propagation of feature annotation.</text>
</comment>
<evidence type="ECO:0000313" key="15">
    <source>
        <dbReference type="EMBL" id="KNY29392.1"/>
    </source>
</evidence>
<dbReference type="EMBL" id="LGTC01000001">
    <property type="protein sequence ID" value="KNY29392.1"/>
    <property type="molecule type" value="Genomic_DNA"/>
</dbReference>
<dbReference type="InterPro" id="IPR022663">
    <property type="entry name" value="DapB_C"/>
</dbReference>
<dbReference type="PIRSF" id="PIRSF000161">
    <property type="entry name" value="DHPR"/>
    <property type="match status" value="1"/>
</dbReference>
<dbReference type="Gene3D" id="3.40.50.720">
    <property type="entry name" value="NAD(P)-binding Rossmann-like Domain"/>
    <property type="match status" value="1"/>
</dbReference>
<evidence type="ECO:0000256" key="9">
    <source>
        <dbReference type="ARBA" id="ARBA00038983"/>
    </source>
</evidence>
<dbReference type="CDD" id="cd02274">
    <property type="entry name" value="DHDPR_N"/>
    <property type="match status" value="1"/>
</dbReference>
<reference evidence="16" key="1">
    <citation type="submission" date="2015-07" db="EMBL/GenBank/DDBJ databases">
        <title>Near-Complete Genome Sequence of the Cellulolytic Bacterium Bacteroides (Pseudobacteroides) cellulosolvens ATCC 35603.</title>
        <authorList>
            <person name="Dassa B."/>
            <person name="Utturkar S.M."/>
            <person name="Klingeman D.M."/>
            <person name="Hurt R.A."/>
            <person name="Keller M."/>
            <person name="Xu J."/>
            <person name="Reddy Y.H.K."/>
            <person name="Borovok I."/>
            <person name="Grinberg I.R."/>
            <person name="Lamed R."/>
            <person name="Zhivin O."/>
            <person name="Bayer E.A."/>
            <person name="Brown S.D."/>
        </authorList>
    </citation>
    <scope>NUCLEOTIDE SEQUENCE [LARGE SCALE GENOMIC DNA]</scope>
    <source>
        <strain evidence="16">DSM 2933</strain>
    </source>
</reference>
<dbReference type="RefSeq" id="WP_036935640.1">
    <property type="nucleotide sequence ID" value="NZ_JQKC01000001.1"/>
</dbReference>
<keyword evidence="3 12" id="KW-0521">NADP</keyword>
<dbReference type="PANTHER" id="PTHR20836">
    <property type="entry name" value="DIHYDRODIPICOLINATE REDUCTASE"/>
    <property type="match status" value="1"/>
</dbReference>
<feature type="binding site" evidence="12">
    <location>
        <position position="160"/>
    </location>
    <ligand>
        <name>(S)-2,3,4,5-tetrahydrodipicolinate</name>
        <dbReference type="ChEBI" id="CHEBI:16845"/>
    </ligand>
</feature>
<dbReference type="Pfam" id="PF01113">
    <property type="entry name" value="DapB_N"/>
    <property type="match status" value="1"/>
</dbReference>
<comment type="caution">
    <text evidence="15">The sequence shown here is derived from an EMBL/GenBank/DDBJ whole genome shotgun (WGS) entry which is preliminary data.</text>
</comment>
<feature type="binding site" evidence="12">
    <location>
        <begin position="169"/>
        <end position="170"/>
    </location>
    <ligand>
        <name>(S)-2,3,4,5-tetrahydrodipicolinate</name>
        <dbReference type="ChEBI" id="CHEBI:16845"/>
    </ligand>
</feature>
<accession>A0A0L6JVD5</accession>
<comment type="pathway">
    <text evidence="8 12">Amino-acid biosynthesis; L-lysine biosynthesis via DAP pathway; (S)-tetrahydrodipicolinate from L-aspartate: step 4/4.</text>
</comment>
<comment type="function">
    <text evidence="12">Catalyzes the conversion of 4-hydroxy-tetrahydrodipicolinate (HTPA) to tetrahydrodipicolinate.</text>
</comment>
<evidence type="ECO:0000256" key="5">
    <source>
        <dbReference type="ARBA" id="ARBA00023002"/>
    </source>
</evidence>
<feature type="active site" description="Proton donor" evidence="12">
    <location>
        <position position="163"/>
    </location>
</feature>
<dbReference type="GO" id="GO:0050661">
    <property type="term" value="F:NADP binding"/>
    <property type="evidence" value="ECO:0007669"/>
    <property type="project" value="UniProtKB-UniRule"/>
</dbReference>
<keyword evidence="6 12" id="KW-0520">NAD</keyword>
<evidence type="ECO:0000256" key="7">
    <source>
        <dbReference type="ARBA" id="ARBA00023154"/>
    </source>
</evidence>
<comment type="caution">
    <text evidence="12">Was originally thought to be a dihydrodipicolinate reductase (DHDPR), catalyzing the conversion of dihydrodipicolinate to tetrahydrodipicolinate. However, it was shown in E.coli that the substrate of the enzymatic reaction is not dihydrodipicolinate (DHDP) but in fact (2S,4S)-4-hydroxy-2,3,4,5-tetrahydrodipicolinic acid (HTPA), the product released by the DapA-catalyzed reaction.</text>
</comment>
<dbReference type="PANTHER" id="PTHR20836:SF0">
    <property type="entry name" value="4-HYDROXY-TETRAHYDRODIPICOLINATE REDUCTASE 1, CHLOROPLASTIC-RELATED"/>
    <property type="match status" value="1"/>
</dbReference>
<feature type="domain" description="Dihydrodipicolinate reductase C-terminal" evidence="14">
    <location>
        <begin position="133"/>
        <end position="255"/>
    </location>
</feature>
<evidence type="ECO:0000256" key="4">
    <source>
        <dbReference type="ARBA" id="ARBA00022915"/>
    </source>
</evidence>
<evidence type="ECO:0000256" key="3">
    <source>
        <dbReference type="ARBA" id="ARBA00022857"/>
    </source>
</evidence>
<comment type="subunit">
    <text evidence="12">Homotetramer.</text>
</comment>
<dbReference type="UniPathway" id="UPA00034">
    <property type="reaction ID" value="UER00018"/>
</dbReference>
<comment type="catalytic activity">
    <reaction evidence="10 12">
        <text>(S)-2,3,4,5-tetrahydrodipicolinate + NADP(+) + H2O = (2S,4S)-4-hydroxy-2,3,4,5-tetrahydrodipicolinate + NADPH + H(+)</text>
        <dbReference type="Rhea" id="RHEA:35331"/>
        <dbReference type="ChEBI" id="CHEBI:15377"/>
        <dbReference type="ChEBI" id="CHEBI:15378"/>
        <dbReference type="ChEBI" id="CHEBI:16845"/>
        <dbReference type="ChEBI" id="CHEBI:57783"/>
        <dbReference type="ChEBI" id="CHEBI:58349"/>
        <dbReference type="ChEBI" id="CHEBI:67139"/>
        <dbReference type="EC" id="1.17.1.8"/>
    </reaction>
</comment>
<proteinExistence type="inferred from homology"/>
<dbReference type="eggNOG" id="COG0289">
    <property type="taxonomic scope" value="Bacteria"/>
</dbReference>
<feature type="binding site" evidence="12">
    <location>
        <begin position="101"/>
        <end position="103"/>
    </location>
    <ligand>
        <name>NAD(+)</name>
        <dbReference type="ChEBI" id="CHEBI:57540"/>
    </ligand>
</feature>
<dbReference type="SUPFAM" id="SSF55347">
    <property type="entry name" value="Glyceraldehyde-3-phosphate dehydrogenase-like, C-terminal domain"/>
    <property type="match status" value="1"/>
</dbReference>
<comment type="catalytic activity">
    <reaction evidence="11 12">
        <text>(S)-2,3,4,5-tetrahydrodipicolinate + NAD(+) + H2O = (2S,4S)-4-hydroxy-2,3,4,5-tetrahydrodipicolinate + NADH + H(+)</text>
        <dbReference type="Rhea" id="RHEA:35323"/>
        <dbReference type="ChEBI" id="CHEBI:15377"/>
        <dbReference type="ChEBI" id="CHEBI:15378"/>
        <dbReference type="ChEBI" id="CHEBI:16845"/>
        <dbReference type="ChEBI" id="CHEBI:57540"/>
        <dbReference type="ChEBI" id="CHEBI:57945"/>
        <dbReference type="ChEBI" id="CHEBI:67139"/>
        <dbReference type="EC" id="1.17.1.8"/>
    </reaction>
</comment>
<evidence type="ECO:0000256" key="10">
    <source>
        <dbReference type="ARBA" id="ARBA00049080"/>
    </source>
</evidence>
<dbReference type="AlphaFoldDB" id="A0A0L6JVD5"/>